<dbReference type="InterPro" id="IPR029058">
    <property type="entry name" value="AB_hydrolase_fold"/>
</dbReference>
<dbReference type="Proteomes" id="UP000067626">
    <property type="component" value="Chromosome"/>
</dbReference>
<dbReference type="RefSeq" id="WP_156339116.1">
    <property type="nucleotide sequence ID" value="NZ_CP012159.1"/>
</dbReference>
<protein>
    <recommendedName>
        <fullName evidence="4">Phospholipase/carboxylesterase/thioesterase domain-containing protein</fullName>
    </recommendedName>
</protein>
<sequence length="318" mass="33869">MHTPRGRILGMMALAGVAFGGIHCAGAPLDSDSGQRKARSTSPGFLPFEQEGRGTGKSRKPTPTFESRVEDVNSPRSPSEAETLDGGPFTELQVPGHQPAVVSVPQGVVGPRPVIVATHGAGDRAEPHCTIWRNTIQDRGFVLCPRGTPMSNGEPGPQTGYFYRNHIELGREIKAALDALQARFPDHVDTESPIFVGYSQGAIHGVPLLLENQPRFSRVVLIEGGNGGYNEWSAQAARLFKQHGGERVLFACGGSGCANKANQAAVLLNDAGLRVRVLEVDGAGHSYGGRMEDQVRREFGWIAAGDGRWAEGAGSSSR</sequence>
<proteinExistence type="predicted"/>
<dbReference type="KEGG" id="ccro:CMC5_073360"/>
<accession>A0A0K1ER80</accession>
<reference evidence="2 3" key="1">
    <citation type="submission" date="2015-07" db="EMBL/GenBank/DDBJ databases">
        <title>Genome analysis of myxobacterium Chondromyces crocatus Cm c5 reveals a high potential for natural compound synthesis and the genetic basis for the loss of fruiting body formation.</title>
        <authorList>
            <person name="Zaburannyi N."/>
            <person name="Bunk B."/>
            <person name="Maier J."/>
            <person name="Overmann J."/>
            <person name="Mueller R."/>
        </authorList>
    </citation>
    <scope>NUCLEOTIDE SEQUENCE [LARGE SCALE GENOMIC DNA]</scope>
    <source>
        <strain evidence="2 3">Cm c5</strain>
    </source>
</reference>
<dbReference type="EMBL" id="CP012159">
    <property type="protein sequence ID" value="AKT43108.1"/>
    <property type="molecule type" value="Genomic_DNA"/>
</dbReference>
<evidence type="ECO:0000313" key="3">
    <source>
        <dbReference type="Proteomes" id="UP000067626"/>
    </source>
</evidence>
<gene>
    <name evidence="2" type="ORF">CMC5_073360</name>
</gene>
<dbReference type="Gene3D" id="3.40.50.1820">
    <property type="entry name" value="alpha/beta hydrolase"/>
    <property type="match status" value="1"/>
</dbReference>
<organism evidence="2 3">
    <name type="scientific">Chondromyces crocatus</name>
    <dbReference type="NCBI Taxonomy" id="52"/>
    <lineage>
        <taxon>Bacteria</taxon>
        <taxon>Pseudomonadati</taxon>
        <taxon>Myxococcota</taxon>
        <taxon>Polyangia</taxon>
        <taxon>Polyangiales</taxon>
        <taxon>Polyangiaceae</taxon>
        <taxon>Chondromyces</taxon>
    </lineage>
</organism>
<dbReference type="SUPFAM" id="SSF53474">
    <property type="entry name" value="alpha/beta-Hydrolases"/>
    <property type="match status" value="1"/>
</dbReference>
<name>A0A0K1ER80_CHOCO</name>
<keyword evidence="3" id="KW-1185">Reference proteome</keyword>
<dbReference type="OrthoDB" id="5510472at2"/>
<evidence type="ECO:0008006" key="4">
    <source>
        <dbReference type="Google" id="ProtNLM"/>
    </source>
</evidence>
<evidence type="ECO:0000256" key="1">
    <source>
        <dbReference type="SAM" id="MobiDB-lite"/>
    </source>
</evidence>
<dbReference type="AlphaFoldDB" id="A0A0K1ER80"/>
<feature type="region of interest" description="Disordered" evidence="1">
    <location>
        <begin position="28"/>
        <end position="94"/>
    </location>
</feature>
<dbReference type="STRING" id="52.CMC5_073360"/>
<evidence type="ECO:0000313" key="2">
    <source>
        <dbReference type="EMBL" id="AKT43108.1"/>
    </source>
</evidence>